<evidence type="ECO:0000313" key="2">
    <source>
        <dbReference type="EMBL" id="PCH58704.1"/>
    </source>
</evidence>
<dbReference type="AlphaFoldDB" id="A0A2A4MG48"/>
<sequence length="132" mass="14957">MNTTKLLLSITEAGMILYWIFASLVALELISVSPETMYSDYANPIVVAWNWSFLPIDILFALTGLYGRYGMAVGSRQSILSTFSLSLMVCAGLMAISFWLIVGSFEPFWWAINLWLIFLGVWALSNNYLRHE</sequence>
<name>A0A2A4MG48_9GAMM</name>
<keyword evidence="1" id="KW-0812">Transmembrane</keyword>
<accession>A0A2A4MG48</accession>
<organism evidence="2 3">
    <name type="scientific">SAR86 cluster bacterium</name>
    <dbReference type="NCBI Taxonomy" id="2030880"/>
    <lineage>
        <taxon>Bacteria</taxon>
        <taxon>Pseudomonadati</taxon>
        <taxon>Pseudomonadota</taxon>
        <taxon>Gammaproteobacteria</taxon>
        <taxon>SAR86 cluster</taxon>
    </lineage>
</organism>
<keyword evidence="1" id="KW-1133">Transmembrane helix</keyword>
<protein>
    <submittedName>
        <fullName evidence="2">Uncharacterized protein</fullName>
    </submittedName>
</protein>
<dbReference type="EMBL" id="NVQR01000154">
    <property type="protein sequence ID" value="PCH58704.1"/>
    <property type="molecule type" value="Genomic_DNA"/>
</dbReference>
<dbReference type="InterPro" id="IPR020348">
    <property type="entry name" value="Uncharacterised_YvaD"/>
</dbReference>
<keyword evidence="1" id="KW-0472">Membrane</keyword>
<feature type="transmembrane region" description="Helical" evidence="1">
    <location>
        <begin position="79"/>
        <end position="102"/>
    </location>
</feature>
<feature type="transmembrane region" description="Helical" evidence="1">
    <location>
        <begin position="7"/>
        <end position="27"/>
    </location>
</feature>
<feature type="transmembrane region" description="Helical" evidence="1">
    <location>
        <begin position="108"/>
        <end position="129"/>
    </location>
</feature>
<feature type="transmembrane region" description="Helical" evidence="1">
    <location>
        <begin position="47"/>
        <end position="67"/>
    </location>
</feature>
<comment type="caution">
    <text evidence="2">The sequence shown here is derived from an EMBL/GenBank/DDBJ whole genome shotgun (WGS) entry which is preliminary data.</text>
</comment>
<reference evidence="3" key="1">
    <citation type="submission" date="2017-08" db="EMBL/GenBank/DDBJ databases">
        <title>A dynamic microbial community with high functional redundancy inhabits the cold, oxic subseafloor aquifer.</title>
        <authorList>
            <person name="Tully B.J."/>
            <person name="Wheat C.G."/>
            <person name="Glazer B.T."/>
            <person name="Huber J.A."/>
        </authorList>
    </citation>
    <scope>NUCLEOTIDE SEQUENCE [LARGE SCALE GENOMIC DNA]</scope>
</reference>
<dbReference type="Pfam" id="PF17314">
    <property type="entry name" value="DUF5360"/>
    <property type="match status" value="1"/>
</dbReference>
<gene>
    <name evidence="2" type="ORF">COC19_08260</name>
</gene>
<dbReference type="Proteomes" id="UP000218172">
    <property type="component" value="Unassembled WGS sequence"/>
</dbReference>
<evidence type="ECO:0000256" key="1">
    <source>
        <dbReference type="SAM" id="Phobius"/>
    </source>
</evidence>
<evidence type="ECO:0000313" key="3">
    <source>
        <dbReference type="Proteomes" id="UP000218172"/>
    </source>
</evidence>
<proteinExistence type="predicted"/>